<keyword evidence="2 5" id="KW-0812">Transmembrane</keyword>
<evidence type="ECO:0000313" key="6">
    <source>
        <dbReference type="EMBL" id="MVW59830.1"/>
    </source>
</evidence>
<dbReference type="InterPro" id="IPR002657">
    <property type="entry name" value="BilAc:Na_symport/Acr3"/>
</dbReference>
<sequence>MNAIEKASAFVGKTFSLWVLLFAALGFFAPHLFVGYKAGIAPLLGIVMFGMGLTLSTEDFRDVFRRPKDVAIGVVGHYLIMPGIAYVLAVALRLPPEIAVGVILVGCCPSGTASNVMTFLARGDVALGVSIGAVSTLIAPFATPALVSLLAGAWMQINTTSLFMDIVQVVIVPIALGIVAKTLFRRQAEASVKALPLVSTVAIVLIIAIIVALNQSKLLTNGLLMFAAVILHNLLGFALGYLFARLFGMDLAKRKAVMFETGMQNSGLGAALAAAHFSPLAAVPSALFSVWHNLSGSALATWFARKDGK</sequence>
<feature type="transmembrane region" description="Helical" evidence="5">
    <location>
        <begin position="98"/>
        <end position="121"/>
    </location>
</feature>
<comment type="subcellular location">
    <subcellularLocation>
        <location evidence="1">Membrane</location>
        <topology evidence="1">Multi-pass membrane protein</topology>
    </subcellularLocation>
</comment>
<evidence type="ECO:0000313" key="7">
    <source>
        <dbReference type="Proteomes" id="UP000443353"/>
    </source>
</evidence>
<gene>
    <name evidence="6" type="ORF">GPY61_07790</name>
</gene>
<feature type="transmembrane region" description="Helical" evidence="5">
    <location>
        <begin position="161"/>
        <end position="180"/>
    </location>
</feature>
<comment type="caution">
    <text evidence="6">The sequence shown here is derived from an EMBL/GenBank/DDBJ whole genome shotgun (WGS) entry which is preliminary data.</text>
</comment>
<name>A0A7X3FXY4_9BURK</name>
<evidence type="ECO:0000256" key="2">
    <source>
        <dbReference type="ARBA" id="ARBA00022692"/>
    </source>
</evidence>
<dbReference type="Proteomes" id="UP000443353">
    <property type="component" value="Unassembled WGS sequence"/>
</dbReference>
<protein>
    <submittedName>
        <fullName evidence="6">Bile acid:sodium symporter family protein</fullName>
    </submittedName>
</protein>
<keyword evidence="7" id="KW-1185">Reference proteome</keyword>
<feature type="transmembrane region" description="Helical" evidence="5">
    <location>
        <begin position="225"/>
        <end position="247"/>
    </location>
</feature>
<organism evidence="6 7">
    <name type="scientific">Massilia cellulosiltytica</name>
    <dbReference type="NCBI Taxonomy" id="2683234"/>
    <lineage>
        <taxon>Bacteria</taxon>
        <taxon>Pseudomonadati</taxon>
        <taxon>Pseudomonadota</taxon>
        <taxon>Betaproteobacteria</taxon>
        <taxon>Burkholderiales</taxon>
        <taxon>Oxalobacteraceae</taxon>
        <taxon>Telluria group</taxon>
        <taxon>Massilia</taxon>
    </lineage>
</organism>
<dbReference type="InterPro" id="IPR004710">
    <property type="entry name" value="Bilac:Na_transpt"/>
</dbReference>
<dbReference type="RefSeq" id="WP_160408003.1">
    <property type="nucleotide sequence ID" value="NZ_WSES01000002.1"/>
</dbReference>
<evidence type="ECO:0000256" key="4">
    <source>
        <dbReference type="ARBA" id="ARBA00023136"/>
    </source>
</evidence>
<evidence type="ECO:0000256" key="3">
    <source>
        <dbReference type="ARBA" id="ARBA00022989"/>
    </source>
</evidence>
<dbReference type="GO" id="GO:0016020">
    <property type="term" value="C:membrane"/>
    <property type="evidence" value="ECO:0007669"/>
    <property type="project" value="UniProtKB-SubCell"/>
</dbReference>
<feature type="transmembrane region" description="Helical" evidence="5">
    <location>
        <begin position="133"/>
        <end position="155"/>
    </location>
</feature>
<dbReference type="Pfam" id="PF01758">
    <property type="entry name" value="SBF"/>
    <property type="match status" value="1"/>
</dbReference>
<keyword evidence="3 5" id="KW-1133">Transmembrane helix</keyword>
<dbReference type="InterPro" id="IPR038770">
    <property type="entry name" value="Na+/solute_symporter_sf"/>
</dbReference>
<dbReference type="PANTHER" id="PTHR10361:SF28">
    <property type="entry name" value="P3 PROTEIN-RELATED"/>
    <property type="match status" value="1"/>
</dbReference>
<dbReference type="EMBL" id="WSES01000002">
    <property type="protein sequence ID" value="MVW59830.1"/>
    <property type="molecule type" value="Genomic_DNA"/>
</dbReference>
<dbReference type="AlphaFoldDB" id="A0A7X3FXY4"/>
<feature type="transmembrane region" description="Helical" evidence="5">
    <location>
        <begin position="40"/>
        <end position="58"/>
    </location>
</feature>
<feature type="transmembrane region" description="Helical" evidence="5">
    <location>
        <begin position="70"/>
        <end position="92"/>
    </location>
</feature>
<evidence type="ECO:0000256" key="5">
    <source>
        <dbReference type="SAM" id="Phobius"/>
    </source>
</evidence>
<dbReference type="Gene3D" id="1.20.1530.20">
    <property type="match status" value="1"/>
</dbReference>
<reference evidence="6 7" key="1">
    <citation type="submission" date="2019-12" db="EMBL/GenBank/DDBJ databases">
        <authorList>
            <person name="Li C."/>
            <person name="Zhao J."/>
        </authorList>
    </citation>
    <scope>NUCLEOTIDE SEQUENCE [LARGE SCALE GENOMIC DNA]</scope>
    <source>
        <strain evidence="6 7">NEAU-DD11</strain>
    </source>
</reference>
<dbReference type="PANTHER" id="PTHR10361">
    <property type="entry name" value="SODIUM-BILE ACID COTRANSPORTER"/>
    <property type="match status" value="1"/>
</dbReference>
<proteinExistence type="predicted"/>
<feature type="transmembrane region" description="Helical" evidence="5">
    <location>
        <begin position="268"/>
        <end position="291"/>
    </location>
</feature>
<keyword evidence="4 5" id="KW-0472">Membrane</keyword>
<feature type="transmembrane region" description="Helical" evidence="5">
    <location>
        <begin position="15"/>
        <end position="34"/>
    </location>
</feature>
<accession>A0A7X3FXY4</accession>
<evidence type="ECO:0000256" key="1">
    <source>
        <dbReference type="ARBA" id="ARBA00004141"/>
    </source>
</evidence>
<feature type="transmembrane region" description="Helical" evidence="5">
    <location>
        <begin position="192"/>
        <end position="213"/>
    </location>
</feature>